<dbReference type="AlphaFoldDB" id="A0A1R3JWT3"/>
<dbReference type="EMBL" id="AWUE01015156">
    <property type="protein sequence ID" value="OMO99329.1"/>
    <property type="molecule type" value="Genomic_DNA"/>
</dbReference>
<organism evidence="1 2">
    <name type="scientific">Corchorus olitorius</name>
    <dbReference type="NCBI Taxonomy" id="93759"/>
    <lineage>
        <taxon>Eukaryota</taxon>
        <taxon>Viridiplantae</taxon>
        <taxon>Streptophyta</taxon>
        <taxon>Embryophyta</taxon>
        <taxon>Tracheophyta</taxon>
        <taxon>Spermatophyta</taxon>
        <taxon>Magnoliopsida</taxon>
        <taxon>eudicotyledons</taxon>
        <taxon>Gunneridae</taxon>
        <taxon>Pentapetalae</taxon>
        <taxon>rosids</taxon>
        <taxon>malvids</taxon>
        <taxon>Malvales</taxon>
        <taxon>Malvaceae</taxon>
        <taxon>Grewioideae</taxon>
        <taxon>Apeibeae</taxon>
        <taxon>Corchorus</taxon>
    </lineage>
</organism>
<gene>
    <name evidence="1" type="ORF">COLO4_13356</name>
</gene>
<accession>A0A1R3JWT3</accession>
<dbReference type="SUPFAM" id="SSF81383">
    <property type="entry name" value="F-box domain"/>
    <property type="match status" value="1"/>
</dbReference>
<dbReference type="OrthoDB" id="1801939at2759"/>
<evidence type="ECO:0000313" key="2">
    <source>
        <dbReference type="Proteomes" id="UP000187203"/>
    </source>
</evidence>
<sequence length="310" mass="35771">MWTSFKQKLKRWRRGEASANNVSKKKFTTNYRRGKGTKWCWPWSRANNLPLAFRPIQPDLDDKSHKHGLVFWSDEGKAPNLFNLLPSDILFEEILARIVTQDEGPQNLCRLSCVCKFFYDASNEAETLKKVKISFSKNVNFRPICYENFVCKCATVGNLRAIAALRVLGSFHFDEDGGTFHINVDCGSRSINERLYASYFLGMILFESPTTRGESRPCFVAKGKWPHSESFTYFRRNARRFLLKFGIDRPLKRVEIPCKIDFCECQRMKAGYALDQLESEFFIGMTCSLSYHYELLRVASVAAFSGESDE</sequence>
<protein>
    <recommendedName>
        <fullName evidence="3">F-box domain-containing protein</fullName>
    </recommendedName>
</protein>
<dbReference type="Proteomes" id="UP000187203">
    <property type="component" value="Unassembled WGS sequence"/>
</dbReference>
<keyword evidence="2" id="KW-1185">Reference proteome</keyword>
<evidence type="ECO:0000313" key="1">
    <source>
        <dbReference type="EMBL" id="OMO99329.1"/>
    </source>
</evidence>
<comment type="caution">
    <text evidence="1">The sequence shown here is derived from an EMBL/GenBank/DDBJ whole genome shotgun (WGS) entry which is preliminary data.</text>
</comment>
<reference evidence="2" key="1">
    <citation type="submission" date="2013-09" db="EMBL/GenBank/DDBJ databases">
        <title>Corchorus olitorius genome sequencing.</title>
        <authorList>
            <person name="Alam M."/>
            <person name="Haque M.S."/>
            <person name="Islam M.S."/>
            <person name="Emdad E.M."/>
            <person name="Islam M.M."/>
            <person name="Ahmed B."/>
            <person name="Halim A."/>
            <person name="Hossen Q.M.M."/>
            <person name="Hossain M.Z."/>
            <person name="Ahmed R."/>
            <person name="Khan M.M."/>
            <person name="Islam R."/>
            <person name="Rashid M.M."/>
            <person name="Khan S.A."/>
            <person name="Rahman M.S."/>
            <person name="Alam M."/>
            <person name="Yahiya A.S."/>
            <person name="Khan M.S."/>
            <person name="Azam M.S."/>
            <person name="Haque T."/>
            <person name="Lashkar M.Z.H."/>
            <person name="Akhand A.I."/>
            <person name="Morshed G."/>
            <person name="Roy S."/>
            <person name="Uddin K.S."/>
            <person name="Rabeya T."/>
            <person name="Hossain A.S."/>
            <person name="Chowdhury A."/>
            <person name="Snigdha A.R."/>
            <person name="Mortoza M.S."/>
            <person name="Matin S.A."/>
            <person name="Hoque S.M.E."/>
            <person name="Islam M.K."/>
            <person name="Roy D.K."/>
            <person name="Haider R."/>
            <person name="Moosa M.M."/>
            <person name="Elias S.M."/>
            <person name="Hasan A.M."/>
            <person name="Jahan S."/>
            <person name="Shafiuddin M."/>
            <person name="Mahmood N."/>
            <person name="Shommy N.S."/>
        </authorList>
    </citation>
    <scope>NUCLEOTIDE SEQUENCE [LARGE SCALE GENOMIC DNA]</scope>
    <source>
        <strain evidence="2">cv. O-4</strain>
    </source>
</reference>
<name>A0A1R3JWT3_9ROSI</name>
<evidence type="ECO:0008006" key="3">
    <source>
        <dbReference type="Google" id="ProtNLM"/>
    </source>
</evidence>
<proteinExistence type="predicted"/>
<dbReference type="InterPro" id="IPR036047">
    <property type="entry name" value="F-box-like_dom_sf"/>
</dbReference>